<comment type="catalytic activity">
    <reaction evidence="8">
        <text>DNA(n) + a 2'-deoxyribonucleoside 5'-triphosphate = DNA(n+1) + diphosphate</text>
        <dbReference type="Rhea" id="RHEA:22508"/>
        <dbReference type="Rhea" id="RHEA-COMP:17339"/>
        <dbReference type="Rhea" id="RHEA-COMP:17340"/>
        <dbReference type="ChEBI" id="CHEBI:33019"/>
        <dbReference type="ChEBI" id="CHEBI:61560"/>
        <dbReference type="ChEBI" id="CHEBI:173112"/>
        <dbReference type="EC" id="2.7.7.7"/>
    </reaction>
</comment>
<organism evidence="10 11">
    <name type="scientific">Frankliniella occidentalis</name>
    <name type="common">Western flower thrips</name>
    <name type="synonym">Euthrips occidentalis</name>
    <dbReference type="NCBI Taxonomy" id="133901"/>
    <lineage>
        <taxon>Eukaryota</taxon>
        <taxon>Metazoa</taxon>
        <taxon>Ecdysozoa</taxon>
        <taxon>Arthropoda</taxon>
        <taxon>Hexapoda</taxon>
        <taxon>Insecta</taxon>
        <taxon>Pterygota</taxon>
        <taxon>Neoptera</taxon>
        <taxon>Paraneoptera</taxon>
        <taxon>Thysanoptera</taxon>
        <taxon>Terebrantia</taxon>
        <taxon>Thripoidea</taxon>
        <taxon>Thripidae</taxon>
        <taxon>Frankliniella</taxon>
    </lineage>
</organism>
<keyword evidence="3" id="KW-0808">Transferase</keyword>
<dbReference type="SUPFAM" id="SSF56672">
    <property type="entry name" value="DNA/RNA polymerases"/>
    <property type="match status" value="1"/>
</dbReference>
<dbReference type="InterPro" id="IPR012337">
    <property type="entry name" value="RNaseH-like_sf"/>
</dbReference>
<evidence type="ECO:0000259" key="9">
    <source>
        <dbReference type="Pfam" id="PF03175"/>
    </source>
</evidence>
<dbReference type="GeneID" id="113210811"/>
<dbReference type="AlphaFoldDB" id="A0A9C6U1I1"/>
<dbReference type="Gene3D" id="3.30.420.10">
    <property type="entry name" value="Ribonuclease H-like superfamily/Ribonuclease H"/>
    <property type="match status" value="1"/>
</dbReference>
<dbReference type="GO" id="GO:0006260">
    <property type="term" value="P:DNA replication"/>
    <property type="evidence" value="ECO:0007669"/>
    <property type="project" value="UniProtKB-KW"/>
</dbReference>
<name>A0A9C6U1I1_FRAOC</name>
<keyword evidence="7" id="KW-0238">DNA-binding</keyword>
<dbReference type="InterPro" id="IPR036397">
    <property type="entry name" value="RNaseH_sf"/>
</dbReference>
<sequence length="590" mass="68109">MPRPQDATMRFQQWGHQMHHDFVIYADFESVIVPYNSPCPDPSVSSTTRASRHVPCGFCYVIVKADGSLLKEPVLEHGEKDLVKRFLLRLQEEVKIITELRGELYELDMSEDQEKDFEKSTKCYMCGDAVPRPGVNKVRDHDWSKPVHNFRGAACQYPCNLNLKRKTYIPVLMHNLKNYDGHMVLSEIGQLSDGSDISVIPRNKEKYVSFQWGLLRFLDSLGFLNSSLDRLVADLTDEDMCRLKSIFPDPDTRALVSRKGVYPYSFFDSFAKFQETSLPPPEAFKNDLTGADVKAEDYEHALNVFKHFKMSTLQEFHDLYLLTDTLLLSDCMEAFRKMAMEHYKLDPVHFYTTPGMAFSASLLFTKQRLELLDDLETHLTFEQGLRGGVASIQHRYVEANNRYIPETFSESKPSSYIMYYDANSLYATALCSKLPTGGFRHLTASEINDFDSAKISSDSDVGYLFVVDVTYPKHLHDYHNDFPLAPEHMIPQYEGLSKLQKKMLRDFQLSDKSTKKLVPNLYDKKNYVVYADTLMLYLELGLELTKIHQIIEFDQKAWLKVSTRCQNQHIKKKKKQKTRLYLGPSGLLMH</sequence>
<dbReference type="OrthoDB" id="414982at2759"/>
<evidence type="ECO:0000256" key="3">
    <source>
        <dbReference type="ARBA" id="ARBA00022679"/>
    </source>
</evidence>
<proteinExistence type="inferred from homology"/>
<dbReference type="GO" id="GO:0042575">
    <property type="term" value="C:DNA polymerase complex"/>
    <property type="evidence" value="ECO:0007669"/>
    <property type="project" value="UniProtKB-ARBA"/>
</dbReference>
<evidence type="ECO:0000256" key="5">
    <source>
        <dbReference type="ARBA" id="ARBA00022705"/>
    </source>
</evidence>
<evidence type="ECO:0000256" key="2">
    <source>
        <dbReference type="ARBA" id="ARBA00012417"/>
    </source>
</evidence>
<evidence type="ECO:0000256" key="8">
    <source>
        <dbReference type="ARBA" id="ARBA00049244"/>
    </source>
</evidence>
<reference evidence="11" key="1">
    <citation type="submission" date="2025-08" db="UniProtKB">
        <authorList>
            <consortium name="RefSeq"/>
        </authorList>
    </citation>
    <scope>IDENTIFICATION</scope>
    <source>
        <tissue evidence="11">Whole organism</tissue>
    </source>
</reference>
<dbReference type="InterPro" id="IPR004868">
    <property type="entry name" value="DNA-dir_DNA_pol_B_mt/vir"/>
</dbReference>
<evidence type="ECO:0000256" key="6">
    <source>
        <dbReference type="ARBA" id="ARBA00022932"/>
    </source>
</evidence>
<dbReference type="EC" id="2.7.7.7" evidence="2"/>
<dbReference type="SUPFAM" id="SSF53098">
    <property type="entry name" value="Ribonuclease H-like"/>
    <property type="match status" value="1"/>
</dbReference>
<keyword evidence="5" id="KW-0235">DNA replication</keyword>
<dbReference type="PANTHER" id="PTHR31511">
    <property type="entry name" value="PROTEIN CBG23764"/>
    <property type="match status" value="1"/>
</dbReference>
<dbReference type="Pfam" id="PF03175">
    <property type="entry name" value="DNA_pol_B_2"/>
    <property type="match status" value="1"/>
</dbReference>
<evidence type="ECO:0000256" key="7">
    <source>
        <dbReference type="ARBA" id="ARBA00023125"/>
    </source>
</evidence>
<comment type="similarity">
    <text evidence="1">Belongs to the DNA polymerase type-B family.</text>
</comment>
<keyword evidence="4" id="KW-0548">Nucleotidyltransferase</keyword>
<dbReference type="GO" id="GO:0000166">
    <property type="term" value="F:nucleotide binding"/>
    <property type="evidence" value="ECO:0007669"/>
    <property type="project" value="InterPro"/>
</dbReference>
<evidence type="ECO:0000256" key="4">
    <source>
        <dbReference type="ARBA" id="ARBA00022695"/>
    </source>
</evidence>
<keyword evidence="6" id="KW-0239">DNA-directed DNA polymerase</keyword>
<evidence type="ECO:0000256" key="1">
    <source>
        <dbReference type="ARBA" id="ARBA00005755"/>
    </source>
</evidence>
<evidence type="ECO:0000313" key="10">
    <source>
        <dbReference type="Proteomes" id="UP000504606"/>
    </source>
</evidence>
<dbReference type="Proteomes" id="UP000504606">
    <property type="component" value="Unplaced"/>
</dbReference>
<dbReference type="GO" id="GO:0003677">
    <property type="term" value="F:DNA binding"/>
    <property type="evidence" value="ECO:0007669"/>
    <property type="project" value="UniProtKB-KW"/>
</dbReference>
<feature type="domain" description="DNA-directed DNA polymerase family B mitochondria/virus" evidence="9">
    <location>
        <begin position="170"/>
        <end position="478"/>
    </location>
</feature>
<evidence type="ECO:0000313" key="11">
    <source>
        <dbReference type="RefSeq" id="XP_052125805.1"/>
    </source>
</evidence>
<dbReference type="InterPro" id="IPR043502">
    <property type="entry name" value="DNA/RNA_pol_sf"/>
</dbReference>
<accession>A0A9C6U1I1</accession>
<protein>
    <recommendedName>
        <fullName evidence="2">DNA-directed DNA polymerase</fullName>
        <ecNumber evidence="2">2.7.7.7</ecNumber>
    </recommendedName>
</protein>
<dbReference type="PANTHER" id="PTHR31511:SF12">
    <property type="entry name" value="RHO TERMINATION FACTOR N-TERMINAL DOMAIN-CONTAINING PROTEIN"/>
    <property type="match status" value="1"/>
</dbReference>
<dbReference type="GO" id="GO:0003887">
    <property type="term" value="F:DNA-directed DNA polymerase activity"/>
    <property type="evidence" value="ECO:0007669"/>
    <property type="project" value="UniProtKB-KW"/>
</dbReference>
<dbReference type="RefSeq" id="XP_052125805.1">
    <property type="nucleotide sequence ID" value="XM_052269845.1"/>
</dbReference>
<keyword evidence="10" id="KW-1185">Reference proteome</keyword>
<dbReference type="KEGG" id="foc:113210811"/>
<gene>
    <name evidence="11" type="primary">LOC113210811</name>
</gene>